<comment type="function">
    <text evidence="5">GTPase that associates with pre-60S ribosomal subunits in the nucleolus and is required for their nuclear export and maturation.</text>
</comment>
<accession>A0A9W7KZA8</accession>
<dbReference type="InterPro" id="IPR027417">
    <property type="entry name" value="P-loop_NTPase"/>
</dbReference>
<dbReference type="Gene3D" id="1.10.1580.10">
    <property type="match status" value="1"/>
</dbReference>
<evidence type="ECO:0000256" key="1">
    <source>
        <dbReference type="ARBA" id="ARBA00004604"/>
    </source>
</evidence>
<dbReference type="InterPro" id="IPR023179">
    <property type="entry name" value="GTP-bd_ortho_bundle_sf"/>
</dbReference>
<protein>
    <recommendedName>
        <fullName evidence="5">Nucleolar GTP-binding protein 2</fullName>
    </recommendedName>
</protein>
<evidence type="ECO:0000259" key="8">
    <source>
        <dbReference type="Pfam" id="PF08153"/>
    </source>
</evidence>
<gene>
    <name evidence="9" type="ORF">TrLO_g1708</name>
</gene>
<dbReference type="PANTHER" id="PTHR11089">
    <property type="entry name" value="GTP-BINDING PROTEIN-RELATED"/>
    <property type="match status" value="1"/>
</dbReference>
<dbReference type="InterPro" id="IPR050755">
    <property type="entry name" value="TRAFAC_YlqF/YawG_RiboMat"/>
</dbReference>
<dbReference type="CDD" id="cd01858">
    <property type="entry name" value="NGP_1"/>
    <property type="match status" value="1"/>
</dbReference>
<dbReference type="OrthoDB" id="444945at2759"/>
<dbReference type="FunFam" id="3.40.50.300:FF:000559">
    <property type="entry name" value="Nuclear/nucleolar GTPase 2"/>
    <property type="match status" value="1"/>
</dbReference>
<keyword evidence="10" id="KW-1185">Reference proteome</keyword>
<feature type="region of interest" description="Disordered" evidence="6">
    <location>
        <begin position="589"/>
        <end position="625"/>
    </location>
</feature>
<evidence type="ECO:0000256" key="2">
    <source>
        <dbReference type="ARBA" id="ARBA00022741"/>
    </source>
</evidence>
<feature type="domain" description="G" evidence="7">
    <location>
        <begin position="391"/>
        <end position="447"/>
    </location>
</feature>
<comment type="caution">
    <text evidence="9">The sequence shown here is derived from an EMBL/GenBank/DDBJ whole genome shotgun (WGS) entry which is preliminary data.</text>
</comment>
<reference evidence="10" key="1">
    <citation type="journal article" date="2023" name="Commun. Biol.">
        <title>Genome analysis of Parmales, the sister group of diatoms, reveals the evolutionary specialization of diatoms from phago-mixotrophs to photoautotrophs.</title>
        <authorList>
            <person name="Ban H."/>
            <person name="Sato S."/>
            <person name="Yoshikawa S."/>
            <person name="Yamada K."/>
            <person name="Nakamura Y."/>
            <person name="Ichinomiya M."/>
            <person name="Sato N."/>
            <person name="Blanc-Mathieu R."/>
            <person name="Endo H."/>
            <person name="Kuwata A."/>
            <person name="Ogata H."/>
        </authorList>
    </citation>
    <scope>NUCLEOTIDE SEQUENCE [LARGE SCALE GENOMIC DNA]</scope>
    <source>
        <strain evidence="10">NIES 3700</strain>
    </source>
</reference>
<organism evidence="9 10">
    <name type="scientific">Triparma laevis f. longispina</name>
    <dbReference type="NCBI Taxonomy" id="1714387"/>
    <lineage>
        <taxon>Eukaryota</taxon>
        <taxon>Sar</taxon>
        <taxon>Stramenopiles</taxon>
        <taxon>Ochrophyta</taxon>
        <taxon>Bolidophyceae</taxon>
        <taxon>Parmales</taxon>
        <taxon>Triparmaceae</taxon>
        <taxon>Triparma</taxon>
    </lineage>
</organism>
<comment type="subcellular location">
    <subcellularLocation>
        <location evidence="1 5">Nucleus</location>
        <location evidence="1 5">Nucleolus</location>
    </subcellularLocation>
</comment>
<dbReference type="InterPro" id="IPR012971">
    <property type="entry name" value="NOG2_N_dom"/>
</dbReference>
<dbReference type="Pfam" id="PF08153">
    <property type="entry name" value="NGP1NT"/>
    <property type="match status" value="1"/>
</dbReference>
<dbReference type="EMBL" id="BRXW01000268">
    <property type="protein sequence ID" value="GMI16879.1"/>
    <property type="molecule type" value="Genomic_DNA"/>
</dbReference>
<comment type="similarity">
    <text evidence="5">Belongs to the TRAFAC class YlqF/YawG GTPase family. NOG2 subfamily.</text>
</comment>
<dbReference type="GO" id="GO:0005730">
    <property type="term" value="C:nucleolus"/>
    <property type="evidence" value="ECO:0007669"/>
    <property type="project" value="UniProtKB-SubCell"/>
</dbReference>
<sequence length="625" mass="69367">MPKTGWKFTKQQPAKGTSNQIKRSNASSVPGRKAPKGMAKDNPNLRSADTIKRLKMYNNGKAIRNAEGKVVGGQFMMKDRAGDVKINAGTGRIAPDRRWFGNTRVVGATELDKFREEMSVQKADPYSVVLARKKLPVGLLMDTANNKRAMGKAVKEGLLMNESFEQAFTGKVGGGARKRVKLDQLMVGREGQREKQAKKGKGEEEGEEGKAEKVERIEEDEDGGYGALLKIASSSMETYEKVNNTEGIVPWGRDSNIEKTEGEGIDWHKEGKKDLFLKGQSARIWAELYKVLDCSDVVLHIIDARNVPGTKCEMVSKHIQNNAKHKHLIYILNKIDLVPNWVAKRWVGELSKERPTIAFHASMTHAFGKGALISLLRQFGKLLSDKKEISVGVVGYPNVGKSSVINTLISKKSCKVAPVPGETKIWQYISLMKRIFLIDCPGVVVDNNGDTEVDSVLKGVVRAERLPDPTEYVAAVCEKVKREYIAAVFGIPAKGEGTWKDDMDLLDLIAKKQGRLKKGGDPDRFMAAVAVLNAFQRGKLPHFVPPPDLKEEEEEEEKGEEKGEEEEEKEDFSKIKGVKMVKQNLDNIEATELINGVEDEDSEAGSDDEEDFPVVLADDDDDNWD</sequence>
<feature type="compositionally biased region" description="Acidic residues" evidence="6">
    <location>
        <begin position="550"/>
        <end position="570"/>
    </location>
</feature>
<feature type="region of interest" description="Disordered" evidence="6">
    <location>
        <begin position="1"/>
        <end position="44"/>
    </location>
</feature>
<keyword evidence="2 5" id="KW-0547">Nucleotide-binding</keyword>
<feature type="compositionally biased region" description="Acidic residues" evidence="6">
    <location>
        <begin position="597"/>
        <end position="625"/>
    </location>
</feature>
<feature type="region of interest" description="Disordered" evidence="6">
    <location>
        <begin position="187"/>
        <end position="213"/>
    </location>
</feature>
<dbReference type="AlphaFoldDB" id="A0A9W7KZA8"/>
<evidence type="ECO:0000259" key="7">
    <source>
        <dbReference type="Pfam" id="PF01926"/>
    </source>
</evidence>
<evidence type="ECO:0000256" key="6">
    <source>
        <dbReference type="SAM" id="MobiDB-lite"/>
    </source>
</evidence>
<proteinExistence type="inferred from homology"/>
<evidence type="ECO:0000256" key="5">
    <source>
        <dbReference type="RuleBase" id="RU364023"/>
    </source>
</evidence>
<keyword evidence="4 5" id="KW-0539">Nucleus</keyword>
<dbReference type="PANTHER" id="PTHR11089:SF9">
    <property type="entry name" value="NUCLEOLAR GTP-BINDING PROTEIN 2"/>
    <property type="match status" value="1"/>
</dbReference>
<dbReference type="SUPFAM" id="SSF52540">
    <property type="entry name" value="P-loop containing nucleoside triphosphate hydrolases"/>
    <property type="match status" value="1"/>
</dbReference>
<evidence type="ECO:0000313" key="10">
    <source>
        <dbReference type="Proteomes" id="UP001165122"/>
    </source>
</evidence>
<feature type="region of interest" description="Disordered" evidence="6">
    <location>
        <begin position="542"/>
        <end position="575"/>
    </location>
</feature>
<evidence type="ECO:0000256" key="4">
    <source>
        <dbReference type="ARBA" id="ARBA00023242"/>
    </source>
</evidence>
<feature type="domain" description="Nucleolar GTP-binding protein 2 N-terminal" evidence="8">
    <location>
        <begin position="56"/>
        <end position="184"/>
    </location>
</feature>
<feature type="compositionally biased region" description="Basic and acidic residues" evidence="6">
    <location>
        <begin position="190"/>
        <end position="213"/>
    </location>
</feature>
<feature type="compositionally biased region" description="Polar residues" evidence="6">
    <location>
        <begin position="9"/>
        <end position="28"/>
    </location>
</feature>
<dbReference type="Proteomes" id="UP001165122">
    <property type="component" value="Unassembled WGS sequence"/>
</dbReference>
<dbReference type="InterPro" id="IPR006073">
    <property type="entry name" value="GTP-bd"/>
</dbReference>
<name>A0A9W7KZA8_9STRA</name>
<evidence type="ECO:0000256" key="3">
    <source>
        <dbReference type="ARBA" id="ARBA00023134"/>
    </source>
</evidence>
<dbReference type="Pfam" id="PF01926">
    <property type="entry name" value="MMR_HSR1"/>
    <property type="match status" value="1"/>
</dbReference>
<dbReference type="PRINTS" id="PR00326">
    <property type="entry name" value="GTP1OBG"/>
</dbReference>
<dbReference type="InterPro" id="IPR024929">
    <property type="entry name" value="GNL2_CP_dom"/>
</dbReference>
<evidence type="ECO:0000313" key="9">
    <source>
        <dbReference type="EMBL" id="GMI16879.1"/>
    </source>
</evidence>
<keyword evidence="3 5" id="KW-0342">GTP-binding</keyword>
<dbReference type="GO" id="GO:0005525">
    <property type="term" value="F:GTP binding"/>
    <property type="evidence" value="ECO:0007669"/>
    <property type="project" value="UniProtKB-KW"/>
</dbReference>
<dbReference type="Gene3D" id="3.40.50.300">
    <property type="entry name" value="P-loop containing nucleotide triphosphate hydrolases"/>
    <property type="match status" value="1"/>
</dbReference>